<evidence type="ECO:0000313" key="1">
    <source>
        <dbReference type="EMBL" id="KAJ2893776.1"/>
    </source>
</evidence>
<dbReference type="EMBL" id="JANBVB010000499">
    <property type="protein sequence ID" value="KAJ2893776.1"/>
    <property type="molecule type" value="Genomic_DNA"/>
</dbReference>
<gene>
    <name evidence="1" type="primary">FPS1_1</name>
    <name evidence="1" type="ORF">IWW38_002769</name>
</gene>
<sequence>MPSSIRNIAAPYWAEFIGTLVLTVVGLGVTAQNLTSAATSKTEGLSSSLGWGLGVTLGIWTSEHVSGGHINPAVTIARALFSGFPASRVVGYIAAQTLGAFTGALLVWINFARALADLPTPETGLNPAVYAFVTANCTGAGLIAETTAAFVFVLAVFAVTDNTSSAKNIAPLAIGLAFSAASLGLSSPLMLAVNPARDFGPRIFAALVYGLGVFGDRSFYFWVPIAAPVVGAAAGAFVYEWLVRRDAEFQHTLEEGQRGGEGGA</sequence>
<comment type="caution">
    <text evidence="1">The sequence shown here is derived from an EMBL/GenBank/DDBJ whole genome shotgun (WGS) entry which is preliminary data.</text>
</comment>
<dbReference type="Proteomes" id="UP001139981">
    <property type="component" value="Unassembled WGS sequence"/>
</dbReference>
<protein>
    <submittedName>
        <fullName evidence="1">Glycerol channel</fullName>
    </submittedName>
</protein>
<evidence type="ECO:0000313" key="2">
    <source>
        <dbReference type="Proteomes" id="UP001139981"/>
    </source>
</evidence>
<keyword evidence="2" id="KW-1185">Reference proteome</keyword>
<name>A0ACC1M485_9FUNG</name>
<reference evidence="1" key="1">
    <citation type="submission" date="2022-07" db="EMBL/GenBank/DDBJ databases">
        <title>Phylogenomic reconstructions and comparative analyses of Kickxellomycotina fungi.</title>
        <authorList>
            <person name="Reynolds N.K."/>
            <person name="Stajich J.E."/>
            <person name="Barry K."/>
            <person name="Grigoriev I.V."/>
            <person name="Crous P."/>
            <person name="Smith M.E."/>
        </authorList>
    </citation>
    <scope>NUCLEOTIDE SEQUENCE</scope>
    <source>
        <strain evidence="1">CBS 190363</strain>
    </source>
</reference>
<organism evidence="1 2">
    <name type="scientific">Coemansia aciculifera</name>
    <dbReference type="NCBI Taxonomy" id="417176"/>
    <lineage>
        <taxon>Eukaryota</taxon>
        <taxon>Fungi</taxon>
        <taxon>Fungi incertae sedis</taxon>
        <taxon>Zoopagomycota</taxon>
        <taxon>Kickxellomycotina</taxon>
        <taxon>Kickxellomycetes</taxon>
        <taxon>Kickxellales</taxon>
        <taxon>Kickxellaceae</taxon>
        <taxon>Coemansia</taxon>
    </lineage>
</organism>
<proteinExistence type="predicted"/>
<accession>A0ACC1M485</accession>